<evidence type="ECO:0000256" key="1">
    <source>
        <dbReference type="SAM" id="Phobius"/>
    </source>
</evidence>
<organism evidence="2 3">
    <name type="scientific">Neobacillus mesonae</name>
    <dbReference type="NCBI Taxonomy" id="1193713"/>
    <lineage>
        <taxon>Bacteria</taxon>
        <taxon>Bacillati</taxon>
        <taxon>Bacillota</taxon>
        <taxon>Bacilli</taxon>
        <taxon>Bacillales</taxon>
        <taxon>Bacillaceae</taxon>
        <taxon>Neobacillus</taxon>
    </lineage>
</organism>
<evidence type="ECO:0000313" key="2">
    <source>
        <dbReference type="EMBL" id="AZU62392.1"/>
    </source>
</evidence>
<keyword evidence="3" id="KW-1185">Reference proteome</keyword>
<dbReference type="OrthoDB" id="2616285at2"/>
<reference evidence="2 3" key="1">
    <citation type="submission" date="2017-07" db="EMBL/GenBank/DDBJ databases">
        <title>The complete genome sequence of Bacillus mesonae strain H20-5, an efficient strain improving plant abiotic stress resistance.</title>
        <authorList>
            <person name="Kim S.Y."/>
            <person name="Song H."/>
            <person name="Sang M.K."/>
            <person name="Weon H.-Y."/>
            <person name="Song J."/>
        </authorList>
    </citation>
    <scope>NUCLEOTIDE SEQUENCE [LARGE SCALE GENOMIC DNA]</scope>
    <source>
        <strain evidence="2 3">H20-5</strain>
    </source>
</reference>
<dbReference type="STRING" id="1193713.GCA_001636315_05346"/>
<dbReference type="RefSeq" id="WP_066399626.1">
    <property type="nucleotide sequence ID" value="NZ_CP022572.1"/>
</dbReference>
<sequence length="115" mass="13128">MKQSTYLIGSLILSISILISAFMFSNIYSKSANGVNNSQTTTTSIPDLMTKKQLSEYLQISQKSIDNIILSDDSERAKLGSYDTYQFIPYLKISNQERFLKAEIDKWLQYKTGNH</sequence>
<protein>
    <submittedName>
        <fullName evidence="2">DNA-binding protein</fullName>
    </submittedName>
</protein>
<dbReference type="KEGG" id="nmk:CHR53_14510"/>
<keyword evidence="2" id="KW-0238">DNA-binding</keyword>
<dbReference type="EMBL" id="CP022572">
    <property type="protein sequence ID" value="AZU62392.1"/>
    <property type="molecule type" value="Genomic_DNA"/>
</dbReference>
<proteinExistence type="predicted"/>
<keyword evidence="1" id="KW-0472">Membrane</keyword>
<dbReference type="GO" id="GO:0003677">
    <property type="term" value="F:DNA binding"/>
    <property type="evidence" value="ECO:0007669"/>
    <property type="project" value="UniProtKB-KW"/>
</dbReference>
<accession>A0A3T0HZ39</accession>
<evidence type="ECO:0000313" key="3">
    <source>
        <dbReference type="Proteomes" id="UP000282892"/>
    </source>
</evidence>
<dbReference type="AlphaFoldDB" id="A0A3T0HZ39"/>
<keyword evidence="1" id="KW-1133">Transmembrane helix</keyword>
<feature type="transmembrane region" description="Helical" evidence="1">
    <location>
        <begin position="6"/>
        <end position="28"/>
    </location>
</feature>
<keyword evidence="1" id="KW-0812">Transmembrane</keyword>
<dbReference type="Proteomes" id="UP000282892">
    <property type="component" value="Chromosome"/>
</dbReference>
<name>A0A3T0HZ39_9BACI</name>
<gene>
    <name evidence="2" type="ORF">CHR53_14510</name>
</gene>